<name>A0A4S9SI16_AURPU</name>
<dbReference type="Proteomes" id="UP000308005">
    <property type="component" value="Unassembled WGS sequence"/>
</dbReference>
<evidence type="ECO:0000256" key="1">
    <source>
        <dbReference type="SAM" id="Coils"/>
    </source>
</evidence>
<sequence length="341" mass="39084">MASTGIAKMPPYSVTQPHNQALHRSYLTPQQGIRFQILLHAQQPDAMVAPVDVSAREWESCVTNHLPRYPNYDILGRIRNLDVELFGNFTALQTELEGLDYTVRPYDRSKCMSIYPDTEVKNRNLVQKLQDQLYEALQADGEEIGYALIAATQSEWVLICKLDRGRFNPENPCPPELTALDAVYNTIGYMLDNDVFILAPERDVKKYYLNKPPWVIYKLLDKTINTEYERHQQEEKEEKIRQHKREKRKAKKLAAKLEVVGTEQERLGALLAGKDDRSGGKAYKKDKVIEEVKAPAAVIVAVTPEKKPELKKVEVVKEKPWAKEVKKQGWFFSGEDVLKDA</sequence>
<reference evidence="2 3" key="1">
    <citation type="submission" date="2018-10" db="EMBL/GenBank/DDBJ databases">
        <title>Fifty Aureobasidium pullulans genomes reveal a recombining polyextremotolerant generalist.</title>
        <authorList>
            <person name="Gostincar C."/>
            <person name="Turk M."/>
            <person name="Zajc J."/>
            <person name="Gunde-Cimerman N."/>
        </authorList>
    </citation>
    <scope>NUCLEOTIDE SEQUENCE [LARGE SCALE GENOMIC DNA]</scope>
    <source>
        <strain evidence="2 3">EXF-3863</strain>
    </source>
</reference>
<dbReference type="EMBL" id="QZBM01000841">
    <property type="protein sequence ID" value="THZ10557.1"/>
    <property type="molecule type" value="Genomic_DNA"/>
</dbReference>
<gene>
    <name evidence="2" type="ORF">D6C91_09673</name>
</gene>
<accession>A0A4S9SI16</accession>
<dbReference type="AlphaFoldDB" id="A0A4S9SI16"/>
<protein>
    <submittedName>
        <fullName evidence="2">Uncharacterized protein</fullName>
    </submittedName>
</protein>
<keyword evidence="1" id="KW-0175">Coiled coil</keyword>
<organism evidence="2 3">
    <name type="scientific">Aureobasidium pullulans</name>
    <name type="common">Black yeast</name>
    <name type="synonym">Pullularia pullulans</name>
    <dbReference type="NCBI Taxonomy" id="5580"/>
    <lineage>
        <taxon>Eukaryota</taxon>
        <taxon>Fungi</taxon>
        <taxon>Dikarya</taxon>
        <taxon>Ascomycota</taxon>
        <taxon>Pezizomycotina</taxon>
        <taxon>Dothideomycetes</taxon>
        <taxon>Dothideomycetidae</taxon>
        <taxon>Dothideales</taxon>
        <taxon>Saccotheciaceae</taxon>
        <taxon>Aureobasidium</taxon>
    </lineage>
</organism>
<comment type="caution">
    <text evidence="2">The sequence shown here is derived from an EMBL/GenBank/DDBJ whole genome shotgun (WGS) entry which is preliminary data.</text>
</comment>
<evidence type="ECO:0000313" key="3">
    <source>
        <dbReference type="Proteomes" id="UP000308005"/>
    </source>
</evidence>
<evidence type="ECO:0000313" key="2">
    <source>
        <dbReference type="EMBL" id="THZ10557.1"/>
    </source>
</evidence>
<proteinExistence type="predicted"/>
<feature type="coiled-coil region" evidence="1">
    <location>
        <begin position="233"/>
        <end position="260"/>
    </location>
</feature>